<evidence type="ECO:0000313" key="1">
    <source>
        <dbReference type="EMBL" id="KAJ3812044.1"/>
    </source>
</evidence>
<dbReference type="EMBL" id="MU795036">
    <property type="protein sequence ID" value="KAJ3812044.1"/>
    <property type="molecule type" value="Genomic_DNA"/>
</dbReference>
<comment type="caution">
    <text evidence="1">The sequence shown here is derived from an EMBL/GenBank/DDBJ whole genome shotgun (WGS) entry which is preliminary data.</text>
</comment>
<accession>A0ACC1U511</accession>
<gene>
    <name evidence="1" type="ORF">F5876DRAFT_75230</name>
</gene>
<name>A0ACC1U511_9AGAR</name>
<protein>
    <submittedName>
        <fullName evidence="1">Uncharacterized protein</fullName>
    </submittedName>
</protein>
<organism evidence="1 2">
    <name type="scientific">Lentinula aff. lateritia</name>
    <dbReference type="NCBI Taxonomy" id="2804960"/>
    <lineage>
        <taxon>Eukaryota</taxon>
        <taxon>Fungi</taxon>
        <taxon>Dikarya</taxon>
        <taxon>Basidiomycota</taxon>
        <taxon>Agaricomycotina</taxon>
        <taxon>Agaricomycetes</taxon>
        <taxon>Agaricomycetidae</taxon>
        <taxon>Agaricales</taxon>
        <taxon>Marasmiineae</taxon>
        <taxon>Omphalotaceae</taxon>
        <taxon>Lentinula</taxon>
    </lineage>
</organism>
<reference evidence="1" key="1">
    <citation type="submission" date="2022-09" db="EMBL/GenBank/DDBJ databases">
        <title>A Global Phylogenomic Analysis of the Shiitake Genus Lentinula.</title>
        <authorList>
            <consortium name="DOE Joint Genome Institute"/>
            <person name="Sierra-Patev S."/>
            <person name="Min B."/>
            <person name="Naranjo-Ortiz M."/>
            <person name="Looney B."/>
            <person name="Konkel Z."/>
            <person name="Slot J.C."/>
            <person name="Sakamoto Y."/>
            <person name="Steenwyk J.L."/>
            <person name="Rokas A."/>
            <person name="Carro J."/>
            <person name="Camarero S."/>
            <person name="Ferreira P."/>
            <person name="Molpeceres G."/>
            <person name="Ruiz-Duenas F.J."/>
            <person name="Serrano A."/>
            <person name="Henrissat B."/>
            <person name="Drula E."/>
            <person name="Hughes K.W."/>
            <person name="Mata J.L."/>
            <person name="Ishikawa N.K."/>
            <person name="Vargas-Isla R."/>
            <person name="Ushijima S."/>
            <person name="Smith C.A."/>
            <person name="Ahrendt S."/>
            <person name="Andreopoulos W."/>
            <person name="He G."/>
            <person name="Labutti K."/>
            <person name="Lipzen A."/>
            <person name="Ng V."/>
            <person name="Riley R."/>
            <person name="Sandor L."/>
            <person name="Barry K."/>
            <person name="Martinez A.T."/>
            <person name="Xiao Y."/>
            <person name="Gibbons J.G."/>
            <person name="Terashima K."/>
            <person name="Grigoriev I.V."/>
            <person name="Hibbett D.S."/>
        </authorList>
    </citation>
    <scope>NUCLEOTIDE SEQUENCE</scope>
    <source>
        <strain evidence="1">TMI1499</strain>
    </source>
</reference>
<keyword evidence="2" id="KW-1185">Reference proteome</keyword>
<proteinExistence type="predicted"/>
<evidence type="ECO:0000313" key="2">
    <source>
        <dbReference type="Proteomes" id="UP001163835"/>
    </source>
</evidence>
<dbReference type="Proteomes" id="UP001163835">
    <property type="component" value="Unassembled WGS sequence"/>
</dbReference>
<sequence>MSLIHSAEIAQTSFKAIPIIDLSHIISNGADISVRRALATEIRNACIDVGFFYVANHGVPQTLIEDFVSQSKEFFALPLESKLKESLHLLTIENKTTPNMMGYSALLSGNNDPNGGGDFQEGFEFTGEPLSLLDHGGVSENGHSIGLNSWPPELPKFREAALRYYEAVANIGKLLYPIFALALELEEDFSKKRWFLQTNNAAALMRTLRYPPQEDVTDDHIIGIGAHSDWECFTVLWQEPGIQALQVLNSEKEWIDAPPIPGTFVINLGDQFARWTNGIFKSTVHRVINRSGVCRYSIPLFVGANWDAKLEPIPGCVSPDRPLQYEIITAGEYVKTKLAETYSH</sequence>